<dbReference type="OrthoDB" id="9991317at2759"/>
<dbReference type="SUPFAM" id="SSF48452">
    <property type="entry name" value="TPR-like"/>
    <property type="match status" value="1"/>
</dbReference>
<evidence type="ECO:0000313" key="3">
    <source>
        <dbReference type="EMBL" id="EFI27119.1"/>
    </source>
</evidence>
<dbReference type="InParanoid" id="D6RP07"/>
<dbReference type="EMBL" id="AACS02000008">
    <property type="protein sequence ID" value="EFI27119.1"/>
    <property type="molecule type" value="Genomic_DNA"/>
</dbReference>
<dbReference type="eggNOG" id="KOG4626">
    <property type="taxonomic scope" value="Eukaryota"/>
</dbReference>
<dbReference type="InterPro" id="IPR011990">
    <property type="entry name" value="TPR-like_helical_dom_sf"/>
</dbReference>
<dbReference type="SUPFAM" id="SSF81901">
    <property type="entry name" value="HCP-like"/>
    <property type="match status" value="1"/>
</dbReference>
<dbReference type="Gene3D" id="1.25.40.10">
    <property type="entry name" value="Tetratricopeptide repeat domain"/>
    <property type="match status" value="4"/>
</dbReference>
<dbReference type="Proteomes" id="UP000001861">
    <property type="component" value="Unassembled WGS sequence"/>
</dbReference>
<dbReference type="InterPro" id="IPR024983">
    <property type="entry name" value="CHAT_dom"/>
</dbReference>
<keyword evidence="4" id="KW-1185">Reference proteome</keyword>
<dbReference type="GeneID" id="9379362"/>
<dbReference type="PANTHER" id="PTHR19959">
    <property type="entry name" value="KINESIN LIGHT CHAIN"/>
    <property type="match status" value="1"/>
</dbReference>
<dbReference type="STRING" id="240176.D6RP07"/>
<organism evidence="3 4">
    <name type="scientific">Coprinopsis cinerea (strain Okayama-7 / 130 / ATCC MYA-4618 / FGSC 9003)</name>
    <name type="common">Inky cap fungus</name>
    <name type="synonym">Hormographiella aspergillata</name>
    <dbReference type="NCBI Taxonomy" id="240176"/>
    <lineage>
        <taxon>Eukaryota</taxon>
        <taxon>Fungi</taxon>
        <taxon>Dikarya</taxon>
        <taxon>Basidiomycota</taxon>
        <taxon>Agaricomycotina</taxon>
        <taxon>Agaricomycetes</taxon>
        <taxon>Agaricomycetidae</taxon>
        <taxon>Agaricales</taxon>
        <taxon>Agaricineae</taxon>
        <taxon>Psathyrellaceae</taxon>
        <taxon>Coprinopsis</taxon>
    </lineage>
</organism>
<feature type="domain" description="CHAT" evidence="2">
    <location>
        <begin position="961"/>
        <end position="1248"/>
    </location>
</feature>
<dbReference type="Pfam" id="PF12770">
    <property type="entry name" value="CHAT"/>
    <property type="match status" value="1"/>
</dbReference>
<dbReference type="KEGG" id="cci:CC1G_14944"/>
<dbReference type="VEuPathDB" id="FungiDB:CC1G_14944"/>
<dbReference type="HOGENOM" id="CLU_001305_0_1_1"/>
<accession>D6RP07</accession>
<evidence type="ECO:0000256" key="1">
    <source>
        <dbReference type="SAM" id="MobiDB-lite"/>
    </source>
</evidence>
<dbReference type="AlphaFoldDB" id="D6RP07"/>
<gene>
    <name evidence="3" type="ORF">CC1G_14944</name>
</gene>
<comment type="caution">
    <text evidence="3">The sequence shown here is derived from an EMBL/GenBank/DDBJ whole genome shotgun (WGS) entry which is preliminary data.</text>
</comment>
<dbReference type="OMA" id="QTQFKKG"/>
<sequence length="1249" mass="137960">MDLPGYISFLRAALDSLPPHHPNRADVLDELAETVLTRFGNEGDFDDLDRCISLREEALSLRPPGHPDRALALSTLACALTVRFENQGNFPDLAKGIGLHEEALSLRPPGHPGRARFLYNLATTLLIRFRNKGDLKSLARCISFHRQALALPPPEHPDRALSLTSLGNALSTRFEIKGDLGDLVECISLHREALTLFSPGHRHRYSALNSLASALLARFESKGDLKDLEECIDFRSVSLNNLATALLVRFDNKGDLKDLEKGVNLHKEALSLRPLGHPARAESLNNLACALYTRFKRKGDAEDLEMCIHFNKEALSLRPPEHPKHAGSLDNLASALFARFQSKGDLEDLDRCISFHRQALVLFPPGHPSRGKSLTNLADAVSARFENKGDLGDLAECISLHREALALFSPGHPHRTSSLSSLAGALLTRFENKGALEDLEECIVLYREALSLCPPGHPNRAASLNRLASALMARFRNKGDFEDLAMCINLQREGLNLCPPGHPSRASLLTNLANALLARFESEGESRLEDIDECVDFHKEVLSLQRPGHPGRAGSLHNLAHTLLIRFRNTGDFKDLEECISLNEEAVSLFRPGHADRTASRQNLALALYIRFVSKRDSNFSDLEQAIIHSREVLLCRSPGDETESSRPVFNHPGLLKTIIGHVLLLKAKHKALGDNDALEEMFELLEAGAQCHNALLLDKMNHAKLWSSTCLEFNRHETALKAYAHGVSLLPLLASLDLTLQQRQNVLVHAKDLSKDAVHCAINLRELETALWFLSTSRSVFWSQALQFRASFDRLDALHPDLASEFRTVTHQLQIETQQHPQADLVPVESTPSLRPYLLSRKREEIIATIRTKDGFHDFLLPPSPDVLKNAARKGPVVFLNASAFGSYALILKEDGSLSRIEIFTDFNLLKLLVATVRSLAGGVGRTDGDESDDLSGEEDRACRPRSSKSRTIQDKFRVVLSALWENVGEPVISALGLEKTTNPRRIWWCPTGLFAFLPIHAAGIYPTSPSQESNCLFDYVVSSYCSTPQDLIAPPPEPNPDFKMLVAIEPEGHHLGASGLPATRKELEKIESRIPEKDRLVARIGSKAATSGKTSILDDISTATIVHFGCHGKQNLSNALDSCLLLSEGRLTMSSLIRNCQTSTGALAYLSACETAMGDEARPDESLTLAATMQFAGFRSVVATMWVIHDEDGPIVADAFYRHLFRHGTAAPPDITDAAYALHLAVKALREQGRPFHRWVPFVHHGI</sequence>
<feature type="region of interest" description="Disordered" evidence="1">
    <location>
        <begin position="927"/>
        <end position="948"/>
    </location>
</feature>
<evidence type="ECO:0000313" key="4">
    <source>
        <dbReference type="Proteomes" id="UP000001861"/>
    </source>
</evidence>
<name>D6RP07_COPC7</name>
<dbReference type="Pfam" id="PF13374">
    <property type="entry name" value="TPR_10"/>
    <property type="match status" value="4"/>
</dbReference>
<dbReference type="RefSeq" id="XP_002910613.1">
    <property type="nucleotide sequence ID" value="XM_002910567.1"/>
</dbReference>
<reference evidence="3 4" key="1">
    <citation type="journal article" date="2010" name="Proc. Natl. Acad. Sci. U.S.A.">
        <title>Insights into evolution of multicellular fungi from the assembled chromosomes of the mushroom Coprinopsis cinerea (Coprinus cinereus).</title>
        <authorList>
            <person name="Stajich J.E."/>
            <person name="Wilke S.K."/>
            <person name="Ahren D."/>
            <person name="Au C.H."/>
            <person name="Birren B.W."/>
            <person name="Borodovsky M."/>
            <person name="Burns C."/>
            <person name="Canback B."/>
            <person name="Casselton L.A."/>
            <person name="Cheng C.K."/>
            <person name="Deng J."/>
            <person name="Dietrich F.S."/>
            <person name="Fargo D.C."/>
            <person name="Farman M.L."/>
            <person name="Gathman A.C."/>
            <person name="Goldberg J."/>
            <person name="Guigo R."/>
            <person name="Hoegger P.J."/>
            <person name="Hooker J.B."/>
            <person name="Huggins A."/>
            <person name="James T.Y."/>
            <person name="Kamada T."/>
            <person name="Kilaru S."/>
            <person name="Kodira C."/>
            <person name="Kues U."/>
            <person name="Kupfer D."/>
            <person name="Kwan H.S."/>
            <person name="Lomsadze A."/>
            <person name="Li W."/>
            <person name="Lilly W.W."/>
            <person name="Ma L.J."/>
            <person name="Mackey A.J."/>
            <person name="Manning G."/>
            <person name="Martin F."/>
            <person name="Muraguchi H."/>
            <person name="Natvig D.O."/>
            <person name="Palmerini H."/>
            <person name="Ramesh M.A."/>
            <person name="Rehmeyer C.J."/>
            <person name="Roe B.A."/>
            <person name="Shenoy N."/>
            <person name="Stanke M."/>
            <person name="Ter-Hovhannisyan V."/>
            <person name="Tunlid A."/>
            <person name="Velagapudi R."/>
            <person name="Vision T.J."/>
            <person name="Zeng Q."/>
            <person name="Zolan M.E."/>
            <person name="Pukkila P.J."/>
        </authorList>
    </citation>
    <scope>NUCLEOTIDE SEQUENCE [LARGE SCALE GENOMIC DNA]</scope>
    <source>
        <strain evidence="4">Okayama-7 / 130 / ATCC MYA-4618 / FGSC 9003</strain>
    </source>
</reference>
<evidence type="ECO:0000259" key="2">
    <source>
        <dbReference type="Pfam" id="PF12770"/>
    </source>
</evidence>
<proteinExistence type="predicted"/>
<dbReference type="PANTHER" id="PTHR19959:SF119">
    <property type="entry name" value="FUNGAL LIPASE-LIKE DOMAIN-CONTAINING PROTEIN"/>
    <property type="match status" value="1"/>
</dbReference>
<protein>
    <recommendedName>
        <fullName evidence="2">CHAT domain-containing protein</fullName>
    </recommendedName>
</protein>